<feature type="chain" id="PRO_5012190268" description="Secreted protein" evidence="2">
    <location>
        <begin position="21"/>
        <end position="412"/>
    </location>
</feature>
<gene>
    <name evidence="3" type="ORF">ACHHYP_02867</name>
</gene>
<comment type="caution">
    <text evidence="3">The sequence shown here is derived from an EMBL/GenBank/DDBJ whole genome shotgun (WGS) entry which is preliminary data.</text>
</comment>
<dbReference type="EMBL" id="JNBR01000026">
    <property type="protein sequence ID" value="OQS00718.1"/>
    <property type="molecule type" value="Genomic_DNA"/>
</dbReference>
<proteinExistence type="predicted"/>
<evidence type="ECO:0000256" key="2">
    <source>
        <dbReference type="SAM" id="SignalP"/>
    </source>
</evidence>
<accession>A0A1V9ZRR5</accession>
<protein>
    <recommendedName>
        <fullName evidence="5">Secreted protein</fullName>
    </recommendedName>
</protein>
<dbReference type="STRING" id="1202772.A0A1V9ZRR5"/>
<dbReference type="AlphaFoldDB" id="A0A1V9ZRR5"/>
<feature type="region of interest" description="Disordered" evidence="1">
    <location>
        <begin position="93"/>
        <end position="132"/>
    </location>
</feature>
<keyword evidence="4" id="KW-1185">Reference proteome</keyword>
<keyword evidence="2" id="KW-0732">Signal</keyword>
<evidence type="ECO:0000313" key="4">
    <source>
        <dbReference type="Proteomes" id="UP000243579"/>
    </source>
</evidence>
<feature type="signal peptide" evidence="2">
    <location>
        <begin position="1"/>
        <end position="20"/>
    </location>
</feature>
<dbReference type="Proteomes" id="UP000243579">
    <property type="component" value="Unassembled WGS sequence"/>
</dbReference>
<evidence type="ECO:0000256" key="1">
    <source>
        <dbReference type="SAM" id="MobiDB-lite"/>
    </source>
</evidence>
<organism evidence="3 4">
    <name type="scientific">Achlya hypogyna</name>
    <name type="common">Oomycete</name>
    <name type="synonym">Protoachlya hypogyna</name>
    <dbReference type="NCBI Taxonomy" id="1202772"/>
    <lineage>
        <taxon>Eukaryota</taxon>
        <taxon>Sar</taxon>
        <taxon>Stramenopiles</taxon>
        <taxon>Oomycota</taxon>
        <taxon>Saprolegniomycetes</taxon>
        <taxon>Saprolegniales</taxon>
        <taxon>Achlyaceae</taxon>
        <taxon>Achlya</taxon>
    </lineage>
</organism>
<reference evidence="3 4" key="1">
    <citation type="journal article" date="2014" name="Genome Biol. Evol.">
        <title>The secreted proteins of Achlya hypogyna and Thraustotheca clavata identify the ancestral oomycete secretome and reveal gene acquisitions by horizontal gene transfer.</title>
        <authorList>
            <person name="Misner I."/>
            <person name="Blouin N."/>
            <person name="Leonard G."/>
            <person name="Richards T.A."/>
            <person name="Lane C.E."/>
        </authorList>
    </citation>
    <scope>NUCLEOTIDE SEQUENCE [LARGE SCALE GENOMIC DNA]</scope>
    <source>
        <strain evidence="3 4">ATCC 48635</strain>
    </source>
</reference>
<evidence type="ECO:0000313" key="3">
    <source>
        <dbReference type="EMBL" id="OQS00718.1"/>
    </source>
</evidence>
<dbReference type="PROSITE" id="PS51257">
    <property type="entry name" value="PROKAR_LIPOPROTEIN"/>
    <property type="match status" value="1"/>
</dbReference>
<sequence>MKLAVLAFAPFAATAGYACGEPSYTVVNCTFDQGYYNVASSPTTHLTGNEFWETGITSTVMSDVAKWIQRAAGAGQVDVAADAFVDQLSAESLIQRKPRPPSPERPRKRTVPASPLLETKQRAKRSRSDDKENVAPLSFEALVARPLTVAAVAVRDAKKAPTIAVMPALATMERAMTQATYRKAVYTVDHDAIELGKKFHAMPVPATARQLAAPKKRPALATVQPKTPPLESLKRNALYKEAFLARQQQEREADKAKRSEVSYGPAAPAAIKSKTPLTVAVLFVCPGDVFHERHLELMAALKAQAEEAARAQTQVKATPMVVAQAPPVQPSTKALIEARSPHLQLKRRMADRAAFDRKEQERRARDEEAWQVLAKEAAYKEKLAVLAWRKSELTFMALKRRRSAKPTADSTA</sequence>
<evidence type="ECO:0008006" key="5">
    <source>
        <dbReference type="Google" id="ProtNLM"/>
    </source>
</evidence>
<name>A0A1V9ZRR5_ACHHY</name>